<evidence type="ECO:0000313" key="1">
    <source>
        <dbReference type="EMBL" id="PIX88218.1"/>
    </source>
</evidence>
<protein>
    <submittedName>
        <fullName evidence="1">Uncharacterized protein</fullName>
    </submittedName>
</protein>
<gene>
    <name evidence="1" type="ORF">COZ30_01385</name>
</gene>
<comment type="caution">
    <text evidence="1">The sequence shown here is derived from an EMBL/GenBank/DDBJ whole genome shotgun (WGS) entry which is preliminary data.</text>
</comment>
<dbReference type="SUPFAM" id="SSF69796">
    <property type="entry name" value="Thymidylate synthase-complementing protein Thy1"/>
    <property type="match status" value="1"/>
</dbReference>
<sequence>MKPLLTRNLKVKFLGITPVFNDKTGILNPQEIVALSALLTFKGKAIKTLFKEIKEKGENLDEKIKIILQKSSLRGHASLSTTPSLCLTYEGSKFLDSALTGIVFSSSLTTSGRRNQVTERDIVFPDKIFFDKRAKKIYQEVSEKNIRFFNFILSQGIPRDEASKILQYGHYGTVIIQLPIESVIGLKREYEAEREWMPEEIGLLLKKIEKEAKKLGIDLLYATREAAPRNVYPYPNIFKNPQKSNLVRELRKTEKLIDGSKLISIDASIPQTLEKKLANLEKKRKATFSSLKQIKKEWLTLLALLQEILRDYNLALKIKVLSSIPWRVWGEKKRHRTCLQIIESIYYCIERAAKKFKKFKKQIKQKKITRAALKEIEEAFSIPPSIKQNKEFLSEYLSTALQAFEGYQGLIDLKIKPREAIFLIPRAVKIDILQEYDLYNLLTGYYPLRICPTAEEEMRRNSLREVAQIKNILSKKGFGFLNKFIGPKCQIVGFCPEEKSCPMILNSVKNYNEKFHQEMKAELKKQFEENLKNLGR</sequence>
<dbReference type="EMBL" id="PFJR01000033">
    <property type="protein sequence ID" value="PIX88218.1"/>
    <property type="molecule type" value="Genomic_DNA"/>
</dbReference>
<dbReference type="GO" id="GO:0050660">
    <property type="term" value="F:flavin adenine dinucleotide binding"/>
    <property type="evidence" value="ECO:0007669"/>
    <property type="project" value="InterPro"/>
</dbReference>
<proteinExistence type="predicted"/>
<dbReference type="Gene3D" id="3.30.1360.170">
    <property type="match status" value="1"/>
</dbReference>
<dbReference type="GO" id="GO:0006231">
    <property type="term" value="P:dTMP biosynthetic process"/>
    <property type="evidence" value="ECO:0007669"/>
    <property type="project" value="InterPro"/>
</dbReference>
<dbReference type="Pfam" id="PF02511">
    <property type="entry name" value="Thy1"/>
    <property type="match status" value="1"/>
</dbReference>
<reference evidence="2" key="1">
    <citation type="submission" date="2017-09" db="EMBL/GenBank/DDBJ databases">
        <title>Depth-based differentiation of microbial function through sediment-hosted aquifers and enrichment of novel symbionts in the deep terrestrial subsurface.</title>
        <authorList>
            <person name="Probst A.J."/>
            <person name="Ladd B."/>
            <person name="Jarett J.K."/>
            <person name="Geller-Mcgrath D.E."/>
            <person name="Sieber C.M.K."/>
            <person name="Emerson J.B."/>
            <person name="Anantharaman K."/>
            <person name="Thomas B.C."/>
            <person name="Malmstrom R."/>
            <person name="Stieglmeier M."/>
            <person name="Klingl A."/>
            <person name="Woyke T."/>
            <person name="Ryan C.M."/>
            <person name="Banfield J.F."/>
        </authorList>
    </citation>
    <scope>NUCLEOTIDE SEQUENCE [LARGE SCALE GENOMIC DNA]</scope>
</reference>
<dbReference type="GO" id="GO:0050797">
    <property type="term" value="F:thymidylate synthase (FAD) activity"/>
    <property type="evidence" value="ECO:0007669"/>
    <property type="project" value="InterPro"/>
</dbReference>
<dbReference type="AlphaFoldDB" id="A0A2M7MF95"/>
<dbReference type="InterPro" id="IPR036098">
    <property type="entry name" value="Thymidylate_synthase_ThyX_sf"/>
</dbReference>
<evidence type="ECO:0000313" key="2">
    <source>
        <dbReference type="Proteomes" id="UP000230064"/>
    </source>
</evidence>
<dbReference type="InterPro" id="IPR003669">
    <property type="entry name" value="Thymidylate_synthase_ThyX"/>
</dbReference>
<accession>A0A2M7MF95</accession>
<name>A0A2M7MF95_9BACT</name>
<organism evidence="1 2">
    <name type="scientific">Candidatus Nealsonbacteria bacterium CG_4_10_14_3_um_filter_36_16</name>
    <dbReference type="NCBI Taxonomy" id="1974685"/>
    <lineage>
        <taxon>Bacteria</taxon>
        <taxon>Candidatus Nealsoniibacteriota</taxon>
    </lineage>
</organism>
<dbReference type="Proteomes" id="UP000230064">
    <property type="component" value="Unassembled WGS sequence"/>
</dbReference>